<dbReference type="CDD" id="cd15530">
    <property type="entry name" value="PHD2_d4"/>
    <property type="match status" value="1"/>
</dbReference>
<evidence type="ECO:0000256" key="2">
    <source>
        <dbReference type="ARBA" id="ARBA00022723"/>
    </source>
</evidence>
<keyword evidence="8" id="KW-0539">Nucleus</keyword>
<dbReference type="InterPro" id="IPR011011">
    <property type="entry name" value="Znf_FYVE_PHD"/>
</dbReference>
<feature type="domain" description="PHD-type" evidence="10">
    <location>
        <begin position="9"/>
        <end position="69"/>
    </location>
</feature>
<dbReference type="Pfam" id="PF00628">
    <property type="entry name" value="PHD"/>
    <property type="match status" value="2"/>
</dbReference>
<comment type="caution">
    <text evidence="11">The sequence shown here is derived from an EMBL/GenBank/DDBJ whole genome shotgun (WGS) entry which is preliminary data.</text>
</comment>
<dbReference type="PROSITE" id="PS50016">
    <property type="entry name" value="ZF_PHD_2"/>
    <property type="match status" value="2"/>
</dbReference>
<name>A0A7J7KL03_BUGNE</name>
<dbReference type="Proteomes" id="UP000593567">
    <property type="component" value="Unassembled WGS sequence"/>
</dbReference>
<keyword evidence="12" id="KW-1185">Reference proteome</keyword>
<evidence type="ECO:0000256" key="9">
    <source>
        <dbReference type="PROSITE-ProRule" id="PRU00146"/>
    </source>
</evidence>
<keyword evidence="3" id="KW-0677">Repeat</keyword>
<evidence type="ECO:0000313" key="11">
    <source>
        <dbReference type="EMBL" id="KAF6038368.1"/>
    </source>
</evidence>
<dbReference type="CDD" id="cd15619">
    <property type="entry name" value="PHD1_d4"/>
    <property type="match status" value="1"/>
</dbReference>
<dbReference type="PROSITE" id="PS01359">
    <property type="entry name" value="ZF_PHD_1"/>
    <property type="match status" value="1"/>
</dbReference>
<dbReference type="InterPro" id="IPR013083">
    <property type="entry name" value="Znf_RING/FYVE/PHD"/>
</dbReference>
<dbReference type="FunFam" id="3.30.40.10:FF:000005">
    <property type="entry name" value="zinc finger protein isoform X1"/>
    <property type="match status" value="1"/>
</dbReference>
<dbReference type="PANTHER" id="PTHR45888:SF5">
    <property type="entry name" value="D4, ISOFORM A"/>
    <property type="match status" value="1"/>
</dbReference>
<dbReference type="EMBL" id="VXIV02000420">
    <property type="protein sequence ID" value="KAF6038368.1"/>
    <property type="molecule type" value="Genomic_DNA"/>
</dbReference>
<sequence>MFYIVQIPNDYCDFCLGDANLNKKSKAPEEMVSCADCGRSGHPTCLQFTDNMKISVRKYPWQCIECKSCGLCGTSENDEQLLFCDDCDRGYHMYCLKPPLTEPPEGNWSCHLCIKEFHMGQKPDWMG</sequence>
<proteinExistence type="predicted"/>
<protein>
    <submittedName>
        <fullName evidence="11">DPF2</fullName>
    </submittedName>
</protein>
<dbReference type="InterPro" id="IPR019787">
    <property type="entry name" value="Znf_PHD-finger"/>
</dbReference>
<organism evidence="11 12">
    <name type="scientific">Bugula neritina</name>
    <name type="common">Brown bryozoan</name>
    <name type="synonym">Sertularia neritina</name>
    <dbReference type="NCBI Taxonomy" id="10212"/>
    <lineage>
        <taxon>Eukaryota</taxon>
        <taxon>Metazoa</taxon>
        <taxon>Spiralia</taxon>
        <taxon>Lophotrochozoa</taxon>
        <taxon>Bryozoa</taxon>
        <taxon>Gymnolaemata</taxon>
        <taxon>Cheilostomatida</taxon>
        <taxon>Flustrina</taxon>
        <taxon>Buguloidea</taxon>
        <taxon>Bugulidae</taxon>
        <taxon>Bugula</taxon>
    </lineage>
</organism>
<evidence type="ECO:0000256" key="5">
    <source>
        <dbReference type="ARBA" id="ARBA00022833"/>
    </source>
</evidence>
<dbReference type="SMART" id="SM00249">
    <property type="entry name" value="PHD"/>
    <property type="match status" value="2"/>
</dbReference>
<feature type="domain" description="PHD-type" evidence="10">
    <location>
        <begin position="66"/>
        <end position="116"/>
    </location>
</feature>
<evidence type="ECO:0000256" key="8">
    <source>
        <dbReference type="ARBA" id="ARBA00023242"/>
    </source>
</evidence>
<evidence type="ECO:0000256" key="3">
    <source>
        <dbReference type="ARBA" id="ARBA00022737"/>
    </source>
</evidence>
<keyword evidence="2" id="KW-0479">Metal-binding</keyword>
<dbReference type="InterPro" id="IPR019786">
    <property type="entry name" value="Zinc_finger_PHD-type_CS"/>
</dbReference>
<keyword evidence="5" id="KW-0862">Zinc</keyword>
<dbReference type="OrthoDB" id="1903104at2759"/>
<dbReference type="InterPro" id="IPR001965">
    <property type="entry name" value="Znf_PHD"/>
</dbReference>
<keyword evidence="6" id="KW-0805">Transcription regulation</keyword>
<comment type="subcellular location">
    <subcellularLocation>
        <location evidence="1">Nucleus</location>
    </subcellularLocation>
</comment>
<dbReference type="GO" id="GO:0071565">
    <property type="term" value="C:nBAF complex"/>
    <property type="evidence" value="ECO:0007669"/>
    <property type="project" value="TreeGrafter"/>
</dbReference>
<gene>
    <name evidence="11" type="ORF">EB796_003320</name>
</gene>
<dbReference type="GO" id="GO:0007399">
    <property type="term" value="P:nervous system development"/>
    <property type="evidence" value="ECO:0007669"/>
    <property type="project" value="TreeGrafter"/>
</dbReference>
<keyword evidence="7" id="KW-0804">Transcription</keyword>
<accession>A0A7J7KL03</accession>
<dbReference type="PANTHER" id="PTHR45888">
    <property type="entry name" value="HL01030P-RELATED"/>
    <property type="match status" value="1"/>
</dbReference>
<evidence type="ECO:0000256" key="4">
    <source>
        <dbReference type="ARBA" id="ARBA00022771"/>
    </source>
</evidence>
<keyword evidence="4 9" id="KW-0863">Zinc-finger</keyword>
<evidence type="ECO:0000259" key="10">
    <source>
        <dbReference type="PROSITE" id="PS50016"/>
    </source>
</evidence>
<evidence type="ECO:0000256" key="1">
    <source>
        <dbReference type="ARBA" id="ARBA00004123"/>
    </source>
</evidence>
<evidence type="ECO:0000313" key="12">
    <source>
        <dbReference type="Proteomes" id="UP000593567"/>
    </source>
</evidence>
<dbReference type="SUPFAM" id="SSF57903">
    <property type="entry name" value="FYVE/PHD zinc finger"/>
    <property type="match status" value="2"/>
</dbReference>
<reference evidence="11" key="1">
    <citation type="submission" date="2020-06" db="EMBL/GenBank/DDBJ databases">
        <title>Draft genome of Bugula neritina, a colonial animal packing powerful symbionts and potential medicines.</title>
        <authorList>
            <person name="Rayko M."/>
        </authorList>
    </citation>
    <scope>NUCLEOTIDE SEQUENCE [LARGE SCALE GENOMIC DNA]</scope>
    <source>
        <strain evidence="11">Kwan_BN1</strain>
    </source>
</reference>
<evidence type="ECO:0000256" key="6">
    <source>
        <dbReference type="ARBA" id="ARBA00023015"/>
    </source>
</evidence>
<dbReference type="Gene3D" id="3.30.40.10">
    <property type="entry name" value="Zinc/RING finger domain, C3HC4 (zinc finger)"/>
    <property type="match status" value="1"/>
</dbReference>
<evidence type="ECO:0000256" key="7">
    <source>
        <dbReference type="ARBA" id="ARBA00023163"/>
    </source>
</evidence>
<dbReference type="AlphaFoldDB" id="A0A7J7KL03"/>
<dbReference type="GO" id="GO:0008270">
    <property type="term" value="F:zinc ion binding"/>
    <property type="evidence" value="ECO:0007669"/>
    <property type="project" value="UniProtKB-KW"/>
</dbReference>